<dbReference type="GO" id="GO:0051082">
    <property type="term" value="F:unfolded protein binding"/>
    <property type="evidence" value="ECO:0007669"/>
    <property type="project" value="InterPro"/>
</dbReference>
<accession>A0A8K0PBZ1</accession>
<keyword evidence="8" id="KW-1185">Reference proteome</keyword>
<evidence type="ECO:0000256" key="6">
    <source>
        <dbReference type="SAM" id="MobiDB-lite"/>
    </source>
</evidence>
<dbReference type="CDD" id="cd23165">
    <property type="entry name" value="Prefoldin_4"/>
    <property type="match status" value="1"/>
</dbReference>
<comment type="function">
    <text evidence="3 4">Binds specifically to cytosolic chaperonin (c-CPN) and transfers target proteins to it. Binds to nascent polypeptide chain and promotes folding in an environment in which there are many competing pathways for nonnative proteins.</text>
</comment>
<evidence type="ECO:0000256" key="1">
    <source>
        <dbReference type="ARBA" id="ARBA00008045"/>
    </source>
</evidence>
<evidence type="ECO:0000256" key="5">
    <source>
        <dbReference type="SAM" id="Coils"/>
    </source>
</evidence>
<dbReference type="PANTHER" id="PTHR21100">
    <property type="entry name" value="PREFOLDIN SUBUNIT 4"/>
    <property type="match status" value="1"/>
</dbReference>
<dbReference type="GO" id="GO:0006457">
    <property type="term" value="P:protein folding"/>
    <property type="evidence" value="ECO:0007669"/>
    <property type="project" value="UniProtKB-UniRule"/>
</dbReference>
<evidence type="ECO:0000256" key="3">
    <source>
        <dbReference type="ARBA" id="ARBA00024667"/>
    </source>
</evidence>
<dbReference type="InterPro" id="IPR016661">
    <property type="entry name" value="PFDN4"/>
</dbReference>
<dbReference type="InterPro" id="IPR002777">
    <property type="entry name" value="PFD_beta-like"/>
</dbReference>
<evidence type="ECO:0000256" key="2">
    <source>
        <dbReference type="ARBA" id="ARBA00023186"/>
    </source>
</evidence>
<dbReference type="OrthoDB" id="10250441at2759"/>
<dbReference type="Gene3D" id="1.10.287.370">
    <property type="match status" value="1"/>
</dbReference>
<dbReference type="SUPFAM" id="SSF46579">
    <property type="entry name" value="Prefoldin"/>
    <property type="match status" value="1"/>
</dbReference>
<reference evidence="7" key="1">
    <citation type="submission" date="2021-07" db="EMBL/GenBank/DDBJ databases">
        <title>Elsinoe batatas strain:CRI-CJ2 Genome sequencing and assembly.</title>
        <authorList>
            <person name="Huang L."/>
        </authorList>
    </citation>
    <scope>NUCLEOTIDE SEQUENCE</scope>
    <source>
        <strain evidence="7">CRI-CJ2</strain>
    </source>
</reference>
<evidence type="ECO:0000313" key="7">
    <source>
        <dbReference type="EMBL" id="KAG8623956.1"/>
    </source>
</evidence>
<comment type="similarity">
    <text evidence="1 4">Belongs to the prefoldin subunit beta family.</text>
</comment>
<gene>
    <name evidence="7" type="ORF">KVT40_008932</name>
</gene>
<feature type="coiled-coil region" evidence="5">
    <location>
        <begin position="39"/>
        <end position="69"/>
    </location>
</feature>
<keyword evidence="5" id="KW-0175">Coiled coil</keyword>
<keyword evidence="2 4" id="KW-0143">Chaperone</keyword>
<name>A0A8K0PBZ1_9PEZI</name>
<comment type="subunit">
    <text evidence="4">Heterohexamer of two PFD-alpha type and four PFD-beta type subunits.</text>
</comment>
<dbReference type="GO" id="GO:0016272">
    <property type="term" value="C:prefoldin complex"/>
    <property type="evidence" value="ECO:0007669"/>
    <property type="project" value="UniProtKB-UniRule"/>
</dbReference>
<organism evidence="7 8">
    <name type="scientific">Elsinoe batatas</name>
    <dbReference type="NCBI Taxonomy" id="2601811"/>
    <lineage>
        <taxon>Eukaryota</taxon>
        <taxon>Fungi</taxon>
        <taxon>Dikarya</taxon>
        <taxon>Ascomycota</taxon>
        <taxon>Pezizomycotina</taxon>
        <taxon>Dothideomycetes</taxon>
        <taxon>Dothideomycetidae</taxon>
        <taxon>Myriangiales</taxon>
        <taxon>Elsinoaceae</taxon>
        <taxon>Elsinoe</taxon>
    </lineage>
</organism>
<protein>
    <recommendedName>
        <fullName evidence="4">Prefoldin subunit 4</fullName>
    </recommendedName>
</protein>
<dbReference type="GO" id="GO:0005737">
    <property type="term" value="C:cytoplasm"/>
    <property type="evidence" value="ECO:0007669"/>
    <property type="project" value="TreeGrafter"/>
</dbReference>
<proteinExistence type="inferred from homology"/>
<dbReference type="Proteomes" id="UP000809789">
    <property type="component" value="Unassembled WGS sequence"/>
</dbReference>
<feature type="coiled-coil region" evidence="5">
    <location>
        <begin position="96"/>
        <end position="123"/>
    </location>
</feature>
<dbReference type="InterPro" id="IPR009053">
    <property type="entry name" value="Prefoldin"/>
</dbReference>
<dbReference type="PANTHER" id="PTHR21100:SF9">
    <property type="entry name" value="PREFOLDIN SUBUNIT 4"/>
    <property type="match status" value="1"/>
</dbReference>
<dbReference type="AlphaFoldDB" id="A0A8K0PBZ1"/>
<dbReference type="Pfam" id="PF01920">
    <property type="entry name" value="Prefoldin_2"/>
    <property type="match status" value="1"/>
</dbReference>
<dbReference type="EMBL" id="JAESVG020000010">
    <property type="protein sequence ID" value="KAG8623956.1"/>
    <property type="molecule type" value="Genomic_DNA"/>
</dbReference>
<evidence type="ECO:0000256" key="4">
    <source>
        <dbReference type="PIRNR" id="PIRNR016477"/>
    </source>
</evidence>
<evidence type="ECO:0000313" key="8">
    <source>
        <dbReference type="Proteomes" id="UP000809789"/>
    </source>
</evidence>
<feature type="region of interest" description="Disordered" evidence="6">
    <location>
        <begin position="1"/>
        <end position="24"/>
    </location>
</feature>
<dbReference type="FunFam" id="1.10.287.370:FF:000005">
    <property type="entry name" value="Prefoldin subunit 4"/>
    <property type="match status" value="1"/>
</dbReference>
<dbReference type="PIRSF" id="PIRSF016477">
    <property type="entry name" value="Prefoldin_subunit_4"/>
    <property type="match status" value="1"/>
</dbReference>
<feature type="compositionally biased region" description="Basic and acidic residues" evidence="6">
    <location>
        <begin position="11"/>
        <end position="24"/>
    </location>
</feature>
<sequence>MAAVAPRRMLSKQEESEEVEVRKEDQEKINRFSTLHRKVGAIEEELKAKHKEKEDLEEISNELELADEDEKISYRIGDSFVQLPLEKVQELLTKSVEDVDGEVETLEAKLDQVREEMTGLKAALYGRFGRSINLEA</sequence>
<comment type="caution">
    <text evidence="7">The sequence shown here is derived from an EMBL/GenBank/DDBJ whole genome shotgun (WGS) entry which is preliminary data.</text>
</comment>